<keyword evidence="4 6" id="KW-0274">FAD</keyword>
<name>A0A370QM56_9GAMM</name>
<dbReference type="InterPro" id="IPR036188">
    <property type="entry name" value="FAD/NAD-bd_sf"/>
</dbReference>
<comment type="caution">
    <text evidence="9">The sequence shown here is derived from an EMBL/GenBank/DDBJ whole genome shotgun (WGS) entry which is preliminary data.</text>
</comment>
<protein>
    <recommendedName>
        <fullName evidence="6">Protein FixC</fullName>
    </recommendedName>
</protein>
<comment type="function">
    <text evidence="6">Part of an electron transfer system.</text>
</comment>
<gene>
    <name evidence="9" type="ORF">C8D90_107105</name>
</gene>
<accession>A0A370QM56</accession>
<dbReference type="Proteomes" id="UP000254848">
    <property type="component" value="Unassembled WGS sequence"/>
</dbReference>
<keyword evidence="3 6" id="KW-0285">Flavoprotein</keyword>
<dbReference type="Gene3D" id="3.50.50.60">
    <property type="entry name" value="FAD/NAD(P)-binding domain"/>
    <property type="match status" value="1"/>
</dbReference>
<sequence length="428" mass="45920">MEDDFDVIVVGGGFAGCASALLLARAGLNVALLERAATPGGKSLSGGRLYAHALEAILPGFSEHAPLERKITREKLTLMNADSAATLDYHHAPGPDGTSSYSVLRSRFDPWLMAQAEHAGAQCLCGIRVDELVTEQGCVRGIRTGDDILRARVVILAEGANTLLGEKHGLIAKPAPRTMAIGVKEVISLPRQCIEDRFGLEENQGAAWLFAGDASAGEVGGGFLYTNRDTLSLGVVCNLAAFNANARNLPAMLENFKRHPAVRPLLRGGELLEYGARLIPEGGLDSMPAPSGAGYLIVGDAARLCVNAGHTVRGMDLAVLSAQAAAQAVMDALSNDDVSAAGLRGYTDLLHQGALGAVLRQYRRLPETLLASPHFFRRYPQLTNDLLRDLFRVNGDAPQPLRRILWRHARQAGWRNLFNDVIRGLRSL</sequence>
<evidence type="ECO:0000313" key="10">
    <source>
        <dbReference type="Proteomes" id="UP000254848"/>
    </source>
</evidence>
<dbReference type="InterPro" id="IPR039651">
    <property type="entry name" value="FixC-like"/>
</dbReference>
<organism evidence="9 10">
    <name type="scientific">Enterobacillus tribolii</name>
    <dbReference type="NCBI Taxonomy" id="1487935"/>
    <lineage>
        <taxon>Bacteria</taxon>
        <taxon>Pseudomonadati</taxon>
        <taxon>Pseudomonadota</taxon>
        <taxon>Gammaproteobacteria</taxon>
        <taxon>Enterobacterales</taxon>
        <taxon>Hafniaceae</taxon>
        <taxon>Enterobacillus</taxon>
    </lineage>
</organism>
<dbReference type="AlphaFoldDB" id="A0A370QM56"/>
<dbReference type="PRINTS" id="PR00420">
    <property type="entry name" value="RNGMNOXGNASE"/>
</dbReference>
<dbReference type="SUPFAM" id="SSF54373">
    <property type="entry name" value="FAD-linked reductases, C-terminal domain"/>
    <property type="match status" value="1"/>
</dbReference>
<dbReference type="EMBL" id="QRAP01000007">
    <property type="protein sequence ID" value="RDK89454.1"/>
    <property type="molecule type" value="Genomic_DNA"/>
</dbReference>
<evidence type="ECO:0000256" key="2">
    <source>
        <dbReference type="ARBA" id="ARBA00006796"/>
    </source>
</evidence>
<dbReference type="NCBIfam" id="NF007450">
    <property type="entry name" value="PRK10015.1"/>
    <property type="match status" value="1"/>
</dbReference>
<evidence type="ECO:0000256" key="3">
    <source>
        <dbReference type="ARBA" id="ARBA00022630"/>
    </source>
</evidence>
<evidence type="ECO:0000256" key="4">
    <source>
        <dbReference type="ARBA" id="ARBA00022827"/>
    </source>
</evidence>
<comment type="similarity">
    <text evidence="2 6">Belongs to the ETF-QO/FixC family.</text>
</comment>
<keyword evidence="5 6" id="KW-0560">Oxidoreductase</keyword>
<dbReference type="Pfam" id="PF26311">
    <property type="entry name" value="ETF-QO_FixC_C"/>
    <property type="match status" value="1"/>
</dbReference>
<keyword evidence="10" id="KW-1185">Reference proteome</keyword>
<evidence type="ECO:0000313" key="9">
    <source>
        <dbReference type="EMBL" id="RDK89454.1"/>
    </source>
</evidence>
<dbReference type="SUPFAM" id="SSF51905">
    <property type="entry name" value="FAD/NAD(P)-binding domain"/>
    <property type="match status" value="1"/>
</dbReference>
<dbReference type="InterPro" id="IPR049398">
    <property type="entry name" value="ETF-QO/FixC_UQ-bd"/>
</dbReference>
<reference evidence="9 10" key="1">
    <citation type="submission" date="2018-07" db="EMBL/GenBank/DDBJ databases">
        <title>Genomic Encyclopedia of Type Strains, Phase IV (KMG-IV): sequencing the most valuable type-strain genomes for metagenomic binning, comparative biology and taxonomic classification.</title>
        <authorList>
            <person name="Goeker M."/>
        </authorList>
    </citation>
    <scope>NUCLEOTIDE SEQUENCE [LARGE SCALE GENOMIC DNA]</scope>
    <source>
        <strain evidence="9 10">DSM 103736</strain>
    </source>
</reference>
<evidence type="ECO:0000256" key="5">
    <source>
        <dbReference type="ARBA" id="ARBA00023002"/>
    </source>
</evidence>
<feature type="domain" description="FixC-like C-terminal" evidence="8">
    <location>
        <begin position="365"/>
        <end position="427"/>
    </location>
</feature>
<evidence type="ECO:0000259" key="8">
    <source>
        <dbReference type="Pfam" id="PF26311"/>
    </source>
</evidence>
<proteinExistence type="inferred from homology"/>
<comment type="cofactor">
    <cofactor evidence="1 6">
        <name>FAD</name>
        <dbReference type="ChEBI" id="CHEBI:57692"/>
    </cofactor>
</comment>
<dbReference type="OrthoDB" id="103324at2"/>
<dbReference type="Pfam" id="PF21162">
    <property type="entry name" value="ETFQO_UQ-bd"/>
    <property type="match status" value="1"/>
</dbReference>
<feature type="domain" description="ETF-QO/FixC ubiquinone-binding" evidence="7">
    <location>
        <begin position="180"/>
        <end position="279"/>
    </location>
</feature>
<dbReference type="GO" id="GO:0071949">
    <property type="term" value="F:FAD binding"/>
    <property type="evidence" value="ECO:0007669"/>
    <property type="project" value="UniProtKB-UniRule"/>
</dbReference>
<evidence type="ECO:0000256" key="6">
    <source>
        <dbReference type="RuleBase" id="RU366069"/>
    </source>
</evidence>
<evidence type="ECO:0000259" key="7">
    <source>
        <dbReference type="Pfam" id="PF21162"/>
    </source>
</evidence>
<evidence type="ECO:0000256" key="1">
    <source>
        <dbReference type="ARBA" id="ARBA00001974"/>
    </source>
</evidence>
<dbReference type="InterPro" id="IPR059103">
    <property type="entry name" value="FixC-like_C"/>
</dbReference>
<dbReference type="Pfam" id="PF12831">
    <property type="entry name" value="FAD_oxidored"/>
    <property type="match status" value="1"/>
</dbReference>
<dbReference type="PANTHER" id="PTHR43624:SF2">
    <property type="entry name" value="ELECTRON TRANSFER FLAVOPROTEIN-QUINONE OXIDOREDUCTASE YDIS-RELATED"/>
    <property type="match status" value="1"/>
</dbReference>
<dbReference type="GO" id="GO:0016491">
    <property type="term" value="F:oxidoreductase activity"/>
    <property type="evidence" value="ECO:0007669"/>
    <property type="project" value="UniProtKB-UniRule"/>
</dbReference>
<dbReference type="PANTHER" id="PTHR43624">
    <property type="entry name" value="ELECTRON TRANSFER FLAVOPROTEIN-QUINONE OXIDOREDUCTASE YDIS-RELATED"/>
    <property type="match status" value="1"/>
</dbReference>
<dbReference type="RefSeq" id="WP_115459327.1">
    <property type="nucleotide sequence ID" value="NZ_QRAP01000007.1"/>
</dbReference>